<dbReference type="Pfam" id="PF25304">
    <property type="entry name" value="WHD_eIF2D"/>
    <property type="match status" value="1"/>
</dbReference>
<name>A0A074ZI43_OPIVI</name>
<dbReference type="CDD" id="cd11608">
    <property type="entry name" value="eIF2D_C"/>
    <property type="match status" value="1"/>
</dbReference>
<dbReference type="InterPro" id="IPR039759">
    <property type="entry name" value="eIF2D_SUI1"/>
</dbReference>
<dbReference type="InterPro" id="IPR057429">
    <property type="entry name" value="WH_eIF2D"/>
</dbReference>
<dbReference type="EMBL" id="KL596871">
    <property type="protein sequence ID" value="KER22975.1"/>
    <property type="molecule type" value="Genomic_DNA"/>
</dbReference>
<evidence type="ECO:0000259" key="1">
    <source>
        <dbReference type="PROSITE" id="PS50296"/>
    </source>
</evidence>
<dbReference type="InterPro" id="IPR041366">
    <property type="entry name" value="Pre-PUA"/>
</dbReference>
<dbReference type="Pfam" id="PF26292">
    <property type="entry name" value="PUA_elF2D"/>
    <property type="match status" value="1"/>
</dbReference>
<dbReference type="Gene3D" id="3.30.780.10">
    <property type="entry name" value="SUI1-like domain"/>
    <property type="match status" value="1"/>
</dbReference>
<dbReference type="Pfam" id="PF17832">
    <property type="entry name" value="Pre-PUA"/>
    <property type="match status" value="1"/>
</dbReference>
<evidence type="ECO:0000313" key="2">
    <source>
        <dbReference type="EMBL" id="KER22975.1"/>
    </source>
</evidence>
<dbReference type="CTD" id="20328910"/>
<evidence type="ECO:0000313" key="3">
    <source>
        <dbReference type="Proteomes" id="UP000054324"/>
    </source>
</evidence>
<organism evidence="2 3">
    <name type="scientific">Opisthorchis viverrini</name>
    <name type="common">Southeast Asian liver fluke</name>
    <dbReference type="NCBI Taxonomy" id="6198"/>
    <lineage>
        <taxon>Eukaryota</taxon>
        <taxon>Metazoa</taxon>
        <taxon>Spiralia</taxon>
        <taxon>Lophotrochozoa</taxon>
        <taxon>Platyhelminthes</taxon>
        <taxon>Trematoda</taxon>
        <taxon>Digenea</taxon>
        <taxon>Opisthorchiida</taxon>
        <taxon>Opisthorchiata</taxon>
        <taxon>Opisthorchiidae</taxon>
        <taxon>Opisthorchis</taxon>
    </lineage>
</organism>
<dbReference type="Pfam" id="PF26291">
    <property type="entry name" value="SWIB_eIF2D"/>
    <property type="match status" value="1"/>
</dbReference>
<dbReference type="InterPro" id="IPR048248">
    <property type="entry name" value="PUA_eIF2d-like"/>
</dbReference>
<feature type="domain" description="SUI1" evidence="1">
    <location>
        <begin position="483"/>
        <end position="548"/>
    </location>
</feature>
<proteinExistence type="predicted"/>
<reference evidence="2 3" key="1">
    <citation type="submission" date="2013-11" db="EMBL/GenBank/DDBJ databases">
        <title>Opisthorchis viverrini - life in the bile duct.</title>
        <authorList>
            <person name="Young N.D."/>
            <person name="Nagarajan N."/>
            <person name="Lin S.J."/>
            <person name="Korhonen P.K."/>
            <person name="Jex A.R."/>
            <person name="Hall R.S."/>
            <person name="Safavi-Hemami H."/>
            <person name="Kaewkong W."/>
            <person name="Bertrand D."/>
            <person name="Gao S."/>
            <person name="Seet Q."/>
            <person name="Wongkham S."/>
            <person name="Teh B.T."/>
            <person name="Wongkham C."/>
            <person name="Intapan P.M."/>
            <person name="Maleewong W."/>
            <person name="Yang X."/>
            <person name="Hu M."/>
            <person name="Wang Z."/>
            <person name="Hofmann A."/>
            <person name="Sternberg P.W."/>
            <person name="Tan P."/>
            <person name="Wang J."/>
            <person name="Gasser R.B."/>
        </authorList>
    </citation>
    <scope>NUCLEOTIDE SEQUENCE [LARGE SCALE GENOMIC DNA]</scope>
</reference>
<dbReference type="SUPFAM" id="SSF88697">
    <property type="entry name" value="PUA domain-like"/>
    <property type="match status" value="1"/>
</dbReference>
<dbReference type="PANTHER" id="PTHR12217:SF4">
    <property type="entry name" value="EUKARYOTIC TRANSLATION INITIATION FACTOR 2D"/>
    <property type="match status" value="1"/>
</dbReference>
<dbReference type="InterPro" id="IPR036877">
    <property type="entry name" value="SUI1_dom_sf"/>
</dbReference>
<dbReference type="InterPro" id="IPR039757">
    <property type="entry name" value="EIF2D"/>
</dbReference>
<protein>
    <recommendedName>
        <fullName evidence="1">SUI1 domain-containing protein</fullName>
    </recommendedName>
</protein>
<dbReference type="GO" id="GO:0001731">
    <property type="term" value="P:formation of translation preinitiation complex"/>
    <property type="evidence" value="ECO:0007669"/>
    <property type="project" value="InterPro"/>
</dbReference>
<dbReference type="STRING" id="6198.A0A074ZI43"/>
<dbReference type="SUPFAM" id="SSF47592">
    <property type="entry name" value="SWIB/MDM2 domain"/>
    <property type="match status" value="1"/>
</dbReference>
<dbReference type="InterPro" id="IPR036885">
    <property type="entry name" value="SWIB_MDM2_dom_sf"/>
</dbReference>
<dbReference type="RefSeq" id="XP_009173300.1">
    <property type="nucleotide sequence ID" value="XM_009175036.1"/>
</dbReference>
<dbReference type="PROSITE" id="PS50890">
    <property type="entry name" value="PUA"/>
    <property type="match status" value="1"/>
</dbReference>
<dbReference type="PANTHER" id="PTHR12217">
    <property type="entry name" value="EUKARYOTIC TRANSLATION INITIATION FACTOR 2D"/>
    <property type="match status" value="1"/>
</dbReference>
<dbReference type="Gene3D" id="3.10.400.20">
    <property type="match status" value="1"/>
</dbReference>
<gene>
    <name evidence="2" type="ORF">T265_14744</name>
</gene>
<dbReference type="AlphaFoldDB" id="A0A074ZI43"/>
<dbReference type="Proteomes" id="UP000054324">
    <property type="component" value="Unassembled WGS sequence"/>
</dbReference>
<keyword evidence="3" id="KW-1185">Reference proteome</keyword>
<dbReference type="Pfam" id="PF01253">
    <property type="entry name" value="SUI1"/>
    <property type="match status" value="2"/>
</dbReference>
<sequence>MFLKPVNIKSNSKIKASERKQVLDSFRAQYKLEVNVLPTALNSANVFRLKLATSELCHVTVLKYDDHPLLIEHENRLIPTVFLLWLIPDLLPSFTTHESLIPKLASGADLMLPGLVLDQPLTPKSFDGIEKGILCSIITSSNRAPFAVGHTAMSSYDMFMSGGRGKVVIVYHIIGDNICSLGPSVSRPLLVDPAHSSVSQEKLGNEATTASEEESQLPLHVSLGDLEIGQDDAVDMDDLFRCSFLRALKLLKDKQLPMPVNVFYAQHLLTQKPPKIDLDIKKTSYKKVSVFLKAMQDQGLVSLTESQPGILTLTSVNHDHDALCNVKALSEPNNPVSSKKSTADWPPGYHGPPNIEEVRIITGPSSALFNQSGYGPNACISQSEVRKVVDQYVRQRGLQRKDDPSLVQLDPLLMKFCNPNMYLEATESTLANPVYLMRFQQLFSCTLQQLPLAYRISPAEGAGPSLLWRKKHPPVIDLTVVMKNGKKLTRVSNLETFTIDPDAFAKRLQLTLACSAGRVEDPQHRDTITIQAQGSHEAAVSKLLTGATTLKCARGQGAERAEATQKFTIKTHDLARPVTLSYCLRETRVSNLETFTIDPDAFAKRLQLTLACSAGRVEDPQHRDTITIQAQGSHEAAVSKLLTGELLTNFLSFIP</sequence>
<dbReference type="OrthoDB" id="199771at2759"/>
<dbReference type="GeneID" id="20328910"/>
<dbReference type="GO" id="GO:0003743">
    <property type="term" value="F:translation initiation factor activity"/>
    <property type="evidence" value="ECO:0007669"/>
    <property type="project" value="InterPro"/>
</dbReference>
<feature type="domain" description="SUI1" evidence="1">
    <location>
        <begin position="587"/>
        <end position="646"/>
    </location>
</feature>
<dbReference type="InterPro" id="IPR015947">
    <property type="entry name" value="PUA-like_sf"/>
</dbReference>
<dbReference type="PROSITE" id="PS50296">
    <property type="entry name" value="SUI1"/>
    <property type="match status" value="2"/>
</dbReference>
<dbReference type="CDD" id="cd21156">
    <property type="entry name" value="PUA_eIF2d-like"/>
    <property type="match status" value="1"/>
</dbReference>
<dbReference type="InterPro" id="IPR058886">
    <property type="entry name" value="SWIB_eIF2D"/>
</dbReference>
<dbReference type="InterPro" id="IPR001950">
    <property type="entry name" value="SUI1"/>
</dbReference>
<dbReference type="SUPFAM" id="SSF55159">
    <property type="entry name" value="eIF1-like"/>
    <property type="match status" value="2"/>
</dbReference>
<dbReference type="KEGG" id="ovi:T265_14744"/>
<accession>A0A074ZI43</accession>